<reference evidence="10 11" key="1">
    <citation type="submission" date="2019-05" db="EMBL/GenBank/DDBJ databases">
        <title>Mikania micrantha, genome provides insights into the molecular mechanism of rapid growth.</title>
        <authorList>
            <person name="Liu B."/>
        </authorList>
    </citation>
    <scope>NUCLEOTIDE SEQUENCE [LARGE SCALE GENOMIC DNA]</scope>
    <source>
        <strain evidence="10">NLD-2019</strain>
        <tissue evidence="10">Leaf</tissue>
    </source>
</reference>
<comment type="subcellular location">
    <subcellularLocation>
        <location evidence="1">Nucleus</location>
    </subcellularLocation>
</comment>
<dbReference type="InterPro" id="IPR007860">
    <property type="entry name" value="DNA_mmatch_repair_MutS_con_dom"/>
</dbReference>
<sequence>MGVLEEESRRRAVCRYLDSRVMANDEDLGLGWKLELWSNWRLIKRGTPGNLNSFEDILFAKNDMQDSPVIVAIIPNFCEAGCTIGLGYVDLAKRLLGIAEFHDDNHFTNVESALVSLGCKECVLPTEIAKSSECKPLYDVMAKCGVMVTERKKAELKAEI</sequence>
<dbReference type="GO" id="GO:0005524">
    <property type="term" value="F:ATP binding"/>
    <property type="evidence" value="ECO:0007669"/>
    <property type="project" value="UniProtKB-KW"/>
</dbReference>
<keyword evidence="4" id="KW-0227">DNA damage</keyword>
<keyword evidence="11" id="KW-1185">Reference proteome</keyword>
<evidence type="ECO:0000256" key="3">
    <source>
        <dbReference type="ARBA" id="ARBA00022741"/>
    </source>
</evidence>
<keyword evidence="5" id="KW-0067">ATP-binding</keyword>
<protein>
    <recommendedName>
        <fullName evidence="9">DNA mismatch repair protein MutS connector domain-containing protein</fullName>
    </recommendedName>
</protein>
<keyword evidence="3" id="KW-0547">Nucleotide-binding</keyword>
<gene>
    <name evidence="10" type="ORF">E3N88_42818</name>
</gene>
<keyword evidence="6" id="KW-0238">DNA-binding</keyword>
<evidence type="ECO:0000256" key="5">
    <source>
        <dbReference type="ARBA" id="ARBA00022840"/>
    </source>
</evidence>
<dbReference type="OrthoDB" id="1926638at2759"/>
<evidence type="ECO:0000256" key="6">
    <source>
        <dbReference type="ARBA" id="ARBA00023125"/>
    </source>
</evidence>
<dbReference type="Pfam" id="PF05188">
    <property type="entry name" value="MutS_II"/>
    <property type="match status" value="1"/>
</dbReference>
<dbReference type="FunFam" id="3.30.420.110:FF:000002">
    <property type="entry name" value="DNA mismatch repair protein"/>
    <property type="match status" value="1"/>
</dbReference>
<dbReference type="GO" id="GO:0006298">
    <property type="term" value="P:mismatch repair"/>
    <property type="evidence" value="ECO:0007669"/>
    <property type="project" value="InterPro"/>
</dbReference>
<proteinExistence type="inferred from homology"/>
<evidence type="ECO:0000256" key="7">
    <source>
        <dbReference type="ARBA" id="ARBA00023204"/>
    </source>
</evidence>
<dbReference type="GO" id="GO:0030983">
    <property type="term" value="F:mismatched DNA binding"/>
    <property type="evidence" value="ECO:0007669"/>
    <property type="project" value="InterPro"/>
</dbReference>
<comment type="caution">
    <text evidence="10">The sequence shown here is derived from an EMBL/GenBank/DDBJ whole genome shotgun (WGS) entry which is preliminary data.</text>
</comment>
<evidence type="ECO:0000256" key="2">
    <source>
        <dbReference type="ARBA" id="ARBA00006271"/>
    </source>
</evidence>
<name>A0A5N6LGM7_9ASTR</name>
<evidence type="ECO:0000313" key="10">
    <source>
        <dbReference type="EMBL" id="KAD1443140.1"/>
    </source>
</evidence>
<dbReference type="InterPro" id="IPR036678">
    <property type="entry name" value="MutS_con_dom_sf"/>
</dbReference>
<dbReference type="GO" id="GO:0005634">
    <property type="term" value="C:nucleus"/>
    <property type="evidence" value="ECO:0007669"/>
    <property type="project" value="UniProtKB-SubCell"/>
</dbReference>
<dbReference type="Gene3D" id="3.30.420.110">
    <property type="entry name" value="MutS, connector domain"/>
    <property type="match status" value="1"/>
</dbReference>
<keyword evidence="7" id="KW-0234">DNA repair</keyword>
<evidence type="ECO:0000256" key="1">
    <source>
        <dbReference type="ARBA" id="ARBA00004123"/>
    </source>
</evidence>
<evidence type="ECO:0000259" key="9">
    <source>
        <dbReference type="Pfam" id="PF05188"/>
    </source>
</evidence>
<dbReference type="AlphaFoldDB" id="A0A5N6LGM7"/>
<organism evidence="10 11">
    <name type="scientific">Mikania micrantha</name>
    <name type="common">bitter vine</name>
    <dbReference type="NCBI Taxonomy" id="192012"/>
    <lineage>
        <taxon>Eukaryota</taxon>
        <taxon>Viridiplantae</taxon>
        <taxon>Streptophyta</taxon>
        <taxon>Embryophyta</taxon>
        <taxon>Tracheophyta</taxon>
        <taxon>Spermatophyta</taxon>
        <taxon>Magnoliopsida</taxon>
        <taxon>eudicotyledons</taxon>
        <taxon>Gunneridae</taxon>
        <taxon>Pentapetalae</taxon>
        <taxon>asterids</taxon>
        <taxon>campanulids</taxon>
        <taxon>Asterales</taxon>
        <taxon>Asteraceae</taxon>
        <taxon>Asteroideae</taxon>
        <taxon>Heliantheae alliance</taxon>
        <taxon>Eupatorieae</taxon>
        <taxon>Mikania</taxon>
    </lineage>
</organism>
<comment type="similarity">
    <text evidence="2">Belongs to the DNA mismatch repair MutS family.</text>
</comment>
<evidence type="ECO:0000256" key="4">
    <source>
        <dbReference type="ARBA" id="ARBA00022763"/>
    </source>
</evidence>
<keyword evidence="8" id="KW-0539">Nucleus</keyword>
<feature type="domain" description="DNA mismatch repair protein MutS connector" evidence="9">
    <location>
        <begin position="69"/>
        <end position="156"/>
    </location>
</feature>
<dbReference type="EMBL" id="SZYD01000764">
    <property type="protein sequence ID" value="KAD1443140.1"/>
    <property type="molecule type" value="Genomic_DNA"/>
</dbReference>
<evidence type="ECO:0000313" key="11">
    <source>
        <dbReference type="Proteomes" id="UP000326396"/>
    </source>
</evidence>
<accession>A0A5N6LGM7</accession>
<evidence type="ECO:0000256" key="8">
    <source>
        <dbReference type="ARBA" id="ARBA00023242"/>
    </source>
</evidence>
<dbReference type="Proteomes" id="UP000326396">
    <property type="component" value="Unassembled WGS sequence"/>
</dbReference>